<dbReference type="GO" id="GO:0000266">
    <property type="term" value="P:mitochondrial fission"/>
    <property type="evidence" value="ECO:0007669"/>
    <property type="project" value="TreeGrafter"/>
</dbReference>
<protein>
    <recommendedName>
        <fullName evidence="2">Mitochondrial fission process protein 1</fullName>
    </recommendedName>
    <alternativeName>
        <fullName evidence="3">Mitochondrial 18 kDa protein</fullName>
    </alternativeName>
</protein>
<comment type="caution">
    <text evidence="5">The sequence shown here is derived from an EMBL/GenBank/DDBJ whole genome shotgun (WGS) entry which is preliminary data.</text>
</comment>
<dbReference type="EMBL" id="CAXITT010001077">
    <property type="protein sequence ID" value="CAL1547821.1"/>
    <property type="molecule type" value="Genomic_DNA"/>
</dbReference>
<dbReference type="Proteomes" id="UP001497497">
    <property type="component" value="Unassembled WGS sequence"/>
</dbReference>
<evidence type="ECO:0000256" key="1">
    <source>
        <dbReference type="ARBA" id="ARBA00009224"/>
    </source>
</evidence>
<keyword evidence="4" id="KW-1133">Transmembrane helix</keyword>
<evidence type="ECO:0000313" key="5">
    <source>
        <dbReference type="EMBL" id="CAL1547821.1"/>
    </source>
</evidence>
<comment type="similarity">
    <text evidence="1">Belongs to the MTFP1 family.</text>
</comment>
<keyword evidence="4" id="KW-0812">Transmembrane</keyword>
<evidence type="ECO:0000256" key="2">
    <source>
        <dbReference type="ARBA" id="ARBA00017835"/>
    </source>
</evidence>
<name>A0AAV2INQ7_LYMST</name>
<dbReference type="Pfam" id="PF10558">
    <property type="entry name" value="MTP18"/>
    <property type="match status" value="1"/>
</dbReference>
<evidence type="ECO:0000256" key="4">
    <source>
        <dbReference type="SAM" id="Phobius"/>
    </source>
</evidence>
<sequence>MCTVDDVPELASVLPQLPPRDELLSELSSADVPLKSPLFTLIELIASMSAGRYDPFSVFPLRALGYGYAVGVAIRYRFCKELQDSFKTVAITFVVCHALNKSLDYPCAYNGLLVATDTAIFETFATILLPTLTTFHVSGMLRAYLKQFKNIPKWIFRYAPIAISLGLLPVMLGPIDRFVNHIMDNTVRNIYTLPSMA</sequence>
<proteinExistence type="inferred from homology"/>
<gene>
    <name evidence="5" type="ORF">GSLYS_00021138001</name>
</gene>
<dbReference type="AlphaFoldDB" id="A0AAV2INQ7"/>
<keyword evidence="4" id="KW-0472">Membrane</keyword>
<reference evidence="5 6" key="1">
    <citation type="submission" date="2024-04" db="EMBL/GenBank/DDBJ databases">
        <authorList>
            <consortium name="Genoscope - CEA"/>
            <person name="William W."/>
        </authorList>
    </citation>
    <scope>NUCLEOTIDE SEQUENCE [LARGE SCALE GENOMIC DNA]</scope>
</reference>
<evidence type="ECO:0000313" key="6">
    <source>
        <dbReference type="Proteomes" id="UP001497497"/>
    </source>
</evidence>
<accession>A0AAV2INQ7</accession>
<organism evidence="5 6">
    <name type="scientific">Lymnaea stagnalis</name>
    <name type="common">Great pond snail</name>
    <name type="synonym">Helix stagnalis</name>
    <dbReference type="NCBI Taxonomy" id="6523"/>
    <lineage>
        <taxon>Eukaryota</taxon>
        <taxon>Metazoa</taxon>
        <taxon>Spiralia</taxon>
        <taxon>Lophotrochozoa</taxon>
        <taxon>Mollusca</taxon>
        <taxon>Gastropoda</taxon>
        <taxon>Heterobranchia</taxon>
        <taxon>Euthyneura</taxon>
        <taxon>Panpulmonata</taxon>
        <taxon>Hygrophila</taxon>
        <taxon>Lymnaeoidea</taxon>
        <taxon>Lymnaeidae</taxon>
        <taxon>Lymnaea</taxon>
    </lineage>
</organism>
<keyword evidence="6" id="KW-1185">Reference proteome</keyword>
<dbReference type="GO" id="GO:0005739">
    <property type="term" value="C:mitochondrion"/>
    <property type="evidence" value="ECO:0007669"/>
    <property type="project" value="TreeGrafter"/>
</dbReference>
<dbReference type="InterPro" id="IPR019560">
    <property type="entry name" value="Mitochondrial_18_kDa_protein"/>
</dbReference>
<dbReference type="PANTHER" id="PTHR11001:SF2">
    <property type="entry name" value="MITOCHONDRIAL FISSION PROCESS PROTEIN 1"/>
    <property type="match status" value="1"/>
</dbReference>
<feature type="transmembrane region" description="Helical" evidence="4">
    <location>
        <begin position="155"/>
        <end position="175"/>
    </location>
</feature>
<dbReference type="PANTHER" id="PTHR11001">
    <property type="entry name" value="MITOCHONDRIAL FISSION PROCESS PROTEIN 1"/>
    <property type="match status" value="1"/>
</dbReference>
<evidence type="ECO:0000256" key="3">
    <source>
        <dbReference type="ARBA" id="ARBA00029631"/>
    </source>
</evidence>